<dbReference type="InterPro" id="IPR041657">
    <property type="entry name" value="HTH_17"/>
</dbReference>
<dbReference type="Pfam" id="PF12728">
    <property type="entry name" value="HTH_17"/>
    <property type="match status" value="1"/>
</dbReference>
<evidence type="ECO:0000313" key="2">
    <source>
        <dbReference type="EMBL" id="NMG26440.1"/>
    </source>
</evidence>
<dbReference type="Proteomes" id="UP000615989">
    <property type="component" value="Unassembled WGS sequence"/>
</dbReference>
<evidence type="ECO:0000313" key="3">
    <source>
        <dbReference type="Proteomes" id="UP000615989"/>
    </source>
</evidence>
<accession>A0ABX1PPC0</accession>
<proteinExistence type="predicted"/>
<gene>
    <name evidence="2" type="ORF">GO606_17330</name>
</gene>
<dbReference type="RefSeq" id="WP_169119763.1">
    <property type="nucleotide sequence ID" value="NZ_WTVG02000036.1"/>
</dbReference>
<dbReference type="SUPFAM" id="SSF46955">
    <property type="entry name" value="Putative DNA-binding domain"/>
    <property type="match status" value="1"/>
</dbReference>
<comment type="caution">
    <text evidence="2">The sequence shown here is derived from an EMBL/GenBank/DDBJ whole genome shotgun (WGS) entry which is preliminary data.</text>
</comment>
<organism evidence="2 3">
    <name type="scientific">Aromatoleum anaerobium</name>
    <dbReference type="NCBI Taxonomy" id="182180"/>
    <lineage>
        <taxon>Bacteria</taxon>
        <taxon>Pseudomonadati</taxon>
        <taxon>Pseudomonadota</taxon>
        <taxon>Betaproteobacteria</taxon>
        <taxon>Rhodocyclales</taxon>
        <taxon>Rhodocyclaceae</taxon>
        <taxon>Aromatoleum</taxon>
    </lineage>
</organism>
<dbReference type="Gene3D" id="1.10.10.10">
    <property type="entry name" value="Winged helix-like DNA-binding domain superfamily/Winged helix DNA-binding domain"/>
    <property type="match status" value="1"/>
</dbReference>
<dbReference type="InterPro" id="IPR009061">
    <property type="entry name" value="DNA-bd_dom_put_sf"/>
</dbReference>
<dbReference type="InterPro" id="IPR036388">
    <property type="entry name" value="WH-like_DNA-bd_sf"/>
</dbReference>
<protein>
    <submittedName>
        <fullName evidence="2">Helix-turn-helix domain-containing protein</fullName>
    </submittedName>
</protein>
<name>A0ABX1PPC0_9RHOO</name>
<dbReference type="EMBL" id="WTVG01000070">
    <property type="protein sequence ID" value="NMG26440.1"/>
    <property type="molecule type" value="Genomic_DNA"/>
</dbReference>
<feature type="domain" description="Helix-turn-helix" evidence="1">
    <location>
        <begin position="13"/>
        <end position="65"/>
    </location>
</feature>
<sequence length="72" mass="8176">MSLQEIIDTSKELLTDKEAAEFLTTTPGTLSVWRSTGRYALPFVKIGRMVRYRRADLIAWLEKRSRTTGATA</sequence>
<evidence type="ECO:0000259" key="1">
    <source>
        <dbReference type="Pfam" id="PF12728"/>
    </source>
</evidence>
<keyword evidence="3" id="KW-1185">Reference proteome</keyword>
<reference evidence="2" key="1">
    <citation type="submission" date="2019-12" db="EMBL/GenBank/DDBJ databases">
        <title>Comparative genomics gives insights into the taxonomy of the Azoarcus-Aromatoleum group and reveals separate origins of nif in the plant-associated Azoarcus and non-plant-associated Aromatoleum sub-groups.</title>
        <authorList>
            <person name="Lafos M."/>
            <person name="Maluk M."/>
            <person name="Batista M."/>
            <person name="Junghare M."/>
            <person name="Carmona M."/>
            <person name="Faoro H."/>
            <person name="Cruz L.M."/>
            <person name="Battistoni F."/>
            <person name="De Souza E."/>
            <person name="Pedrosa F."/>
            <person name="Chen W.-M."/>
            <person name="Poole P.S."/>
            <person name="Dixon R.A."/>
            <person name="James E.K."/>
        </authorList>
    </citation>
    <scope>NUCLEOTIDE SEQUENCE</scope>
    <source>
        <strain evidence="2">LuFRes1</strain>
    </source>
</reference>